<dbReference type="EMBL" id="PTQR01000028">
    <property type="protein sequence ID" value="TKX25517.1"/>
    <property type="molecule type" value="Genomic_DNA"/>
</dbReference>
<dbReference type="SUPFAM" id="SSF160355">
    <property type="entry name" value="Bacterial polysaccharide co-polymerase-like"/>
    <property type="match status" value="1"/>
</dbReference>
<dbReference type="InterPro" id="IPR018851">
    <property type="entry name" value="Borealin_N"/>
</dbReference>
<comment type="caution">
    <text evidence="12">The sequence shown here is derived from an EMBL/GenBank/DDBJ whole genome shotgun (WGS) entry which is preliminary data.</text>
</comment>
<name>A0A4U7BC97_9PEZI</name>
<evidence type="ECO:0000256" key="6">
    <source>
        <dbReference type="ARBA" id="ARBA00022776"/>
    </source>
</evidence>
<feature type="compositionally biased region" description="Low complexity" evidence="10">
    <location>
        <begin position="359"/>
        <end position="395"/>
    </location>
</feature>
<evidence type="ECO:0000256" key="4">
    <source>
        <dbReference type="ARBA" id="ARBA00022454"/>
    </source>
</evidence>
<proteinExistence type="inferred from homology"/>
<dbReference type="GO" id="GO:0000775">
    <property type="term" value="C:chromosome, centromeric region"/>
    <property type="evidence" value="ECO:0007669"/>
    <property type="project" value="UniProtKB-SubCell"/>
</dbReference>
<evidence type="ECO:0000259" key="11">
    <source>
        <dbReference type="Pfam" id="PF10444"/>
    </source>
</evidence>
<dbReference type="GO" id="GO:0005634">
    <property type="term" value="C:nucleus"/>
    <property type="evidence" value="ECO:0007669"/>
    <property type="project" value="UniProtKB-SubCell"/>
</dbReference>
<evidence type="ECO:0000256" key="8">
    <source>
        <dbReference type="ARBA" id="ARBA00023306"/>
    </source>
</evidence>
<dbReference type="GO" id="GO:0051233">
    <property type="term" value="C:spindle midzone"/>
    <property type="evidence" value="ECO:0007669"/>
    <property type="project" value="TreeGrafter"/>
</dbReference>
<accession>A0A4U7BC97</accession>
<dbReference type="GO" id="GO:0032133">
    <property type="term" value="C:chromosome passenger complex"/>
    <property type="evidence" value="ECO:0007669"/>
    <property type="project" value="TreeGrafter"/>
</dbReference>
<dbReference type="Proteomes" id="UP000308133">
    <property type="component" value="Unassembled WGS sequence"/>
</dbReference>
<dbReference type="GO" id="GO:0051301">
    <property type="term" value="P:cell division"/>
    <property type="evidence" value="ECO:0007669"/>
    <property type="project" value="UniProtKB-KW"/>
</dbReference>
<feature type="compositionally biased region" description="Low complexity" evidence="10">
    <location>
        <begin position="310"/>
        <end position="327"/>
    </location>
</feature>
<evidence type="ECO:0000256" key="10">
    <source>
        <dbReference type="SAM" id="MobiDB-lite"/>
    </source>
</evidence>
<keyword evidence="7" id="KW-0539">Nucleus</keyword>
<dbReference type="PANTHER" id="PTHR16040">
    <property type="entry name" value="AUSTRALIN, ISOFORM A-RELATED"/>
    <property type="match status" value="1"/>
</dbReference>
<feature type="compositionally biased region" description="Polar residues" evidence="10">
    <location>
        <begin position="207"/>
        <end position="216"/>
    </location>
</feature>
<gene>
    <name evidence="12" type="ORF">C1H76_2167</name>
</gene>
<keyword evidence="9" id="KW-0137">Centromere</keyword>
<keyword evidence="5" id="KW-0132">Cell division</keyword>
<feature type="compositionally biased region" description="Polar residues" evidence="10">
    <location>
        <begin position="235"/>
        <end position="256"/>
    </location>
</feature>
<feature type="region of interest" description="Disordered" evidence="10">
    <location>
        <begin position="299"/>
        <end position="449"/>
    </location>
</feature>
<keyword evidence="6" id="KW-0498">Mitosis</keyword>
<feature type="region of interest" description="Disordered" evidence="10">
    <location>
        <begin position="84"/>
        <end position="270"/>
    </location>
</feature>
<feature type="compositionally biased region" description="Polar residues" evidence="10">
    <location>
        <begin position="172"/>
        <end position="185"/>
    </location>
</feature>
<dbReference type="InterPro" id="IPR018867">
    <property type="entry name" value="Cell_div_borealin"/>
</dbReference>
<feature type="domain" description="Borealin N-terminal" evidence="11">
    <location>
        <begin position="25"/>
        <end position="80"/>
    </location>
</feature>
<dbReference type="AlphaFoldDB" id="A0A4U7BC97"/>
<dbReference type="PANTHER" id="PTHR16040:SF7">
    <property type="entry name" value="AUSTRALIN, ISOFORM A-RELATED"/>
    <property type="match status" value="1"/>
</dbReference>
<feature type="compositionally biased region" description="Low complexity" evidence="10">
    <location>
        <begin position="221"/>
        <end position="234"/>
    </location>
</feature>
<dbReference type="GO" id="GO:0000070">
    <property type="term" value="P:mitotic sister chromatid segregation"/>
    <property type="evidence" value="ECO:0007669"/>
    <property type="project" value="TreeGrafter"/>
</dbReference>
<evidence type="ECO:0000256" key="1">
    <source>
        <dbReference type="ARBA" id="ARBA00004123"/>
    </source>
</evidence>
<dbReference type="Pfam" id="PF10444">
    <property type="entry name" value="Nbl1_Borealin_N"/>
    <property type="match status" value="1"/>
</dbReference>
<evidence type="ECO:0000256" key="9">
    <source>
        <dbReference type="ARBA" id="ARBA00023328"/>
    </source>
</evidence>
<organism evidence="12 13">
    <name type="scientific">Elsinoe australis</name>
    <dbReference type="NCBI Taxonomy" id="40998"/>
    <lineage>
        <taxon>Eukaryota</taxon>
        <taxon>Fungi</taxon>
        <taxon>Dikarya</taxon>
        <taxon>Ascomycota</taxon>
        <taxon>Pezizomycotina</taxon>
        <taxon>Dothideomycetes</taxon>
        <taxon>Dothideomycetidae</taxon>
        <taxon>Myriangiales</taxon>
        <taxon>Elsinoaceae</taxon>
        <taxon>Elsinoe</taxon>
    </lineage>
</organism>
<keyword evidence="4" id="KW-0158">Chromosome</keyword>
<evidence type="ECO:0000256" key="3">
    <source>
        <dbReference type="ARBA" id="ARBA00009914"/>
    </source>
</evidence>
<evidence type="ECO:0000313" key="12">
    <source>
        <dbReference type="EMBL" id="TKX25517.1"/>
    </source>
</evidence>
<sequence length="474" mass="49770">MAATPEHANAPATTMGTISISEARKQMLVDNLQLEITERARKLRAQYAMQAQGLRTRLEMRVNRIPHALRHANMQDLVNKYSQPQPVKTAPAPPSPQKISYPALSATTGNARGIKRNSDAMPQYDKENEQPAGNLENPKKRVKTTTGISAVASKPSRTVSRKAGPNAVLSPKSHNSRTFPTSPIKPSSPVKESVLPKPTSRIGGTTAAKQTRPASRQTKRPAVTAAQPTAPTIPESSGYTAHNRPSSGSDDSNGTTIMKKPVSRATGTTTAAAAKKAATATTKVSRTAGIKNALSSLTGSKRAAASKKGTAVAPTATTTHASSTTTVGGRTLRKRGSSRPPVPPKTSTTVVEAAPVASTTDTAPTPETRTTTMIKVSSSSTAPTTTSISKITALPSLPPVPSSPTKTSPSRIPFKTTASTWKAPSGRTGNRVSSGRIEKATRRSSGVKRFGSRRIGKLVEKGKGLFTRSKAKAK</sequence>
<evidence type="ECO:0000256" key="2">
    <source>
        <dbReference type="ARBA" id="ARBA00004584"/>
    </source>
</evidence>
<keyword evidence="8" id="KW-0131">Cell cycle</keyword>
<evidence type="ECO:0000256" key="5">
    <source>
        <dbReference type="ARBA" id="ARBA00022618"/>
    </source>
</evidence>
<comment type="similarity">
    <text evidence="3">Belongs to the borealin family.</text>
</comment>
<evidence type="ECO:0000256" key="7">
    <source>
        <dbReference type="ARBA" id="ARBA00023242"/>
    </source>
</evidence>
<comment type="subcellular location">
    <subcellularLocation>
        <location evidence="2">Chromosome</location>
        <location evidence="2">Centromere</location>
    </subcellularLocation>
    <subcellularLocation>
        <location evidence="1">Nucleus</location>
    </subcellularLocation>
</comment>
<evidence type="ECO:0000313" key="13">
    <source>
        <dbReference type="Proteomes" id="UP000308133"/>
    </source>
</evidence>
<reference evidence="12 13" key="1">
    <citation type="submission" date="2018-02" db="EMBL/GenBank/DDBJ databases">
        <title>Draft genome sequences of Elsinoe sp., causing black scab on jojoba.</title>
        <authorList>
            <person name="Stodart B."/>
            <person name="Jeffress S."/>
            <person name="Ash G."/>
            <person name="Arun Chinnappa K."/>
        </authorList>
    </citation>
    <scope>NUCLEOTIDE SEQUENCE [LARGE SCALE GENOMIC DNA]</scope>
    <source>
        <strain evidence="12 13">Hillstone_2</strain>
    </source>
</reference>
<feature type="compositionally biased region" description="Polar residues" evidence="10">
    <location>
        <begin position="416"/>
        <end position="433"/>
    </location>
</feature>
<protein>
    <recommendedName>
        <fullName evidence="11">Borealin N-terminal domain-containing protein</fullName>
    </recommendedName>
</protein>